<name>A0A0R3Q7J3_9BILA</name>
<keyword evidence="3" id="KW-1185">Reference proteome</keyword>
<evidence type="ECO:0000313" key="2">
    <source>
        <dbReference type="EMBL" id="VDO10697.1"/>
    </source>
</evidence>
<evidence type="ECO:0000313" key="3">
    <source>
        <dbReference type="Proteomes" id="UP000280834"/>
    </source>
</evidence>
<sequence>MAQFVILILTVFSDANVVSLTQNMTEGFVQQGFVFHRNHYSFPEIPSKSLSLPSRIL</sequence>
<dbReference type="WBParaSite" id="BTMF_0000229701-mRNA-1">
    <property type="protein sequence ID" value="BTMF_0000229701-mRNA-1"/>
    <property type="gene ID" value="BTMF_0000229701"/>
</dbReference>
<dbReference type="Proteomes" id="UP000280834">
    <property type="component" value="Unassembled WGS sequence"/>
</dbReference>
<keyword evidence="1" id="KW-0732">Signal</keyword>
<protein>
    <submittedName>
        <fullName evidence="4">Secreted protein</fullName>
    </submittedName>
</protein>
<gene>
    <name evidence="2" type="ORF">BTMF_LOCUS1625</name>
</gene>
<reference evidence="2 3" key="2">
    <citation type="submission" date="2018-11" db="EMBL/GenBank/DDBJ databases">
        <authorList>
            <consortium name="Pathogen Informatics"/>
        </authorList>
    </citation>
    <scope>NUCLEOTIDE SEQUENCE [LARGE SCALE GENOMIC DNA]</scope>
</reference>
<feature type="signal peptide" evidence="1">
    <location>
        <begin position="1"/>
        <end position="15"/>
    </location>
</feature>
<accession>A0A0R3Q7J3</accession>
<reference evidence="4" key="1">
    <citation type="submission" date="2017-02" db="UniProtKB">
        <authorList>
            <consortium name="WormBaseParasite"/>
        </authorList>
    </citation>
    <scope>IDENTIFICATION</scope>
</reference>
<evidence type="ECO:0000313" key="4">
    <source>
        <dbReference type="WBParaSite" id="BTMF_0000229701-mRNA-1"/>
    </source>
</evidence>
<dbReference type="AlphaFoldDB" id="A0A0R3Q7J3"/>
<dbReference type="EMBL" id="UZAG01001198">
    <property type="protein sequence ID" value="VDO10697.1"/>
    <property type="molecule type" value="Genomic_DNA"/>
</dbReference>
<proteinExistence type="predicted"/>
<evidence type="ECO:0000256" key="1">
    <source>
        <dbReference type="SAM" id="SignalP"/>
    </source>
</evidence>
<organism evidence="4">
    <name type="scientific">Brugia timori</name>
    <dbReference type="NCBI Taxonomy" id="42155"/>
    <lineage>
        <taxon>Eukaryota</taxon>
        <taxon>Metazoa</taxon>
        <taxon>Ecdysozoa</taxon>
        <taxon>Nematoda</taxon>
        <taxon>Chromadorea</taxon>
        <taxon>Rhabditida</taxon>
        <taxon>Spirurina</taxon>
        <taxon>Spiruromorpha</taxon>
        <taxon>Filarioidea</taxon>
        <taxon>Onchocercidae</taxon>
        <taxon>Brugia</taxon>
    </lineage>
</organism>
<feature type="chain" id="PRO_5043130547" evidence="1">
    <location>
        <begin position="16"/>
        <end position="57"/>
    </location>
</feature>